<protein>
    <submittedName>
        <fullName evidence="1">Uncharacterized protein</fullName>
    </submittedName>
</protein>
<keyword evidence="2" id="KW-1185">Reference proteome</keyword>
<reference evidence="1" key="1">
    <citation type="submission" date="2019-05" db="EMBL/GenBank/DDBJ databases">
        <title>Revised genome assembly of Burkholderiaceae (previously Ralstonia) sp. PBA.</title>
        <authorList>
            <person name="Gan H.M."/>
        </authorList>
    </citation>
    <scope>NUCLEOTIDE SEQUENCE</scope>
    <source>
        <strain evidence="1">PBA</strain>
    </source>
</reference>
<dbReference type="Proteomes" id="UP000004277">
    <property type="component" value="Unassembled WGS sequence"/>
</dbReference>
<name>A0ACD3SQK8_9BURK</name>
<evidence type="ECO:0000313" key="2">
    <source>
        <dbReference type="Proteomes" id="UP000004277"/>
    </source>
</evidence>
<evidence type="ECO:0000313" key="1">
    <source>
        <dbReference type="EMBL" id="TMS58504.1"/>
    </source>
</evidence>
<dbReference type="EMBL" id="AKCV02000015">
    <property type="protein sequence ID" value="TMS58504.1"/>
    <property type="molecule type" value="Genomic_DNA"/>
</dbReference>
<proteinExistence type="predicted"/>
<organism evidence="1 2">
    <name type="scientific">Imbroritus primus</name>
    <dbReference type="NCBI Taxonomy" id="3058603"/>
    <lineage>
        <taxon>Bacteria</taxon>
        <taxon>Pseudomonadati</taxon>
        <taxon>Pseudomonadota</taxon>
        <taxon>Betaproteobacteria</taxon>
        <taxon>Burkholderiales</taxon>
        <taxon>Burkholderiaceae</taxon>
        <taxon>Imbroritus</taxon>
    </lineage>
</organism>
<accession>A0ACD3SQK8</accession>
<comment type="caution">
    <text evidence="1">The sequence shown here is derived from an EMBL/GenBank/DDBJ whole genome shotgun (WGS) entry which is preliminary data.</text>
</comment>
<gene>
    <name evidence="1" type="ORF">MW7_007190</name>
</gene>
<sequence length="107" mass="12278">MDDLAANPSQVERLRRATRKEIEQGISREIGAIDEERKAAVARADAFERECARLAEENEMLKERCRLMSNRERRMVDAIANDAYAATFQTMGQYRTALLKMLRGEQA</sequence>